<name>A0A511CYQ9_9PSEU</name>
<evidence type="ECO:0000256" key="1">
    <source>
        <dbReference type="SAM" id="MobiDB-lite"/>
    </source>
</evidence>
<comment type="caution">
    <text evidence="2">The sequence shown here is derived from an EMBL/GenBank/DDBJ whole genome shotgun (WGS) entry which is preliminary data.</text>
</comment>
<dbReference type="Proteomes" id="UP000321328">
    <property type="component" value="Unassembled WGS sequence"/>
</dbReference>
<evidence type="ECO:0000313" key="3">
    <source>
        <dbReference type="Proteomes" id="UP000321328"/>
    </source>
</evidence>
<dbReference type="STRING" id="1123024.GCA_000423625_03007"/>
<dbReference type="RefSeq" id="WP_028930668.1">
    <property type="nucleotide sequence ID" value="NZ_AUII01000013.1"/>
</dbReference>
<reference evidence="2 3" key="1">
    <citation type="submission" date="2019-07" db="EMBL/GenBank/DDBJ databases">
        <title>Whole genome shotgun sequence of Pseudonocardia asaccharolytica NBRC 16224.</title>
        <authorList>
            <person name="Hosoyama A."/>
            <person name="Uohara A."/>
            <person name="Ohji S."/>
            <person name="Ichikawa N."/>
        </authorList>
    </citation>
    <scope>NUCLEOTIDE SEQUENCE [LARGE SCALE GENOMIC DNA]</scope>
    <source>
        <strain evidence="2 3">NBRC 16224</strain>
    </source>
</reference>
<sequence>MSLLESVGESLAALDLGEADAAVAHLARLYATQIDRAGAAAAQADKALRLAERDGDEALMELIAALKTKLAERDTLDRLGARLHAALVELQATPRSRPSRADSGAGAGKLRGLRAAAS</sequence>
<accession>A0A511CYQ9</accession>
<organism evidence="2 3">
    <name type="scientific">Pseudonocardia asaccharolytica DSM 44247 = NBRC 16224</name>
    <dbReference type="NCBI Taxonomy" id="1123024"/>
    <lineage>
        <taxon>Bacteria</taxon>
        <taxon>Bacillati</taxon>
        <taxon>Actinomycetota</taxon>
        <taxon>Actinomycetes</taxon>
        <taxon>Pseudonocardiales</taxon>
        <taxon>Pseudonocardiaceae</taxon>
        <taxon>Pseudonocardia</taxon>
    </lineage>
</organism>
<proteinExistence type="predicted"/>
<gene>
    <name evidence="2" type="ORF">PA7_15130</name>
</gene>
<evidence type="ECO:0000313" key="2">
    <source>
        <dbReference type="EMBL" id="GEL17676.1"/>
    </source>
</evidence>
<feature type="compositionally biased region" description="Low complexity" evidence="1">
    <location>
        <begin position="108"/>
        <end position="118"/>
    </location>
</feature>
<dbReference type="AlphaFoldDB" id="A0A511CYQ9"/>
<feature type="region of interest" description="Disordered" evidence="1">
    <location>
        <begin position="93"/>
        <end position="118"/>
    </location>
</feature>
<protein>
    <submittedName>
        <fullName evidence="2">Uncharacterized protein</fullName>
    </submittedName>
</protein>
<keyword evidence="3" id="KW-1185">Reference proteome</keyword>
<dbReference type="EMBL" id="BJVI01000011">
    <property type="protein sequence ID" value="GEL17676.1"/>
    <property type="molecule type" value="Genomic_DNA"/>
</dbReference>